<comment type="caution">
    <text evidence="1">The sequence shown here is derived from an EMBL/GenBank/DDBJ whole genome shotgun (WGS) entry which is preliminary data.</text>
</comment>
<evidence type="ECO:0000313" key="1">
    <source>
        <dbReference type="EMBL" id="KAE9616585.1"/>
    </source>
</evidence>
<reference evidence="2" key="1">
    <citation type="journal article" date="2020" name="Nat. Commun.">
        <title>Genome sequence of the cluster root forming white lupin.</title>
        <authorList>
            <person name="Hufnagel B."/>
            <person name="Marques A."/>
            <person name="Soriano A."/>
            <person name="Marques L."/>
            <person name="Divol F."/>
            <person name="Doumas P."/>
            <person name="Sallet E."/>
            <person name="Mancinotti D."/>
            <person name="Carrere S."/>
            <person name="Marande W."/>
            <person name="Arribat S."/>
            <person name="Keller J."/>
            <person name="Huneau C."/>
            <person name="Blein T."/>
            <person name="Aime D."/>
            <person name="Laguerre M."/>
            <person name="Taylor J."/>
            <person name="Schubert V."/>
            <person name="Nelson M."/>
            <person name="Geu-Flores F."/>
            <person name="Crespi M."/>
            <person name="Gallardo-Guerrero K."/>
            <person name="Delaux P.-M."/>
            <person name="Salse J."/>
            <person name="Berges H."/>
            <person name="Guyot R."/>
            <person name="Gouzy J."/>
            <person name="Peret B."/>
        </authorList>
    </citation>
    <scope>NUCLEOTIDE SEQUENCE [LARGE SCALE GENOMIC DNA]</scope>
    <source>
        <strain evidence="2">cv. Amiga</strain>
    </source>
</reference>
<dbReference type="EMBL" id="WOCE01000003">
    <property type="protein sequence ID" value="KAE9616585.1"/>
    <property type="molecule type" value="Genomic_DNA"/>
</dbReference>
<organism evidence="1 2">
    <name type="scientific">Lupinus albus</name>
    <name type="common">White lupine</name>
    <name type="synonym">Lupinus termis</name>
    <dbReference type="NCBI Taxonomy" id="3870"/>
    <lineage>
        <taxon>Eukaryota</taxon>
        <taxon>Viridiplantae</taxon>
        <taxon>Streptophyta</taxon>
        <taxon>Embryophyta</taxon>
        <taxon>Tracheophyta</taxon>
        <taxon>Spermatophyta</taxon>
        <taxon>Magnoliopsida</taxon>
        <taxon>eudicotyledons</taxon>
        <taxon>Gunneridae</taxon>
        <taxon>Pentapetalae</taxon>
        <taxon>rosids</taxon>
        <taxon>fabids</taxon>
        <taxon>Fabales</taxon>
        <taxon>Fabaceae</taxon>
        <taxon>Papilionoideae</taxon>
        <taxon>50 kb inversion clade</taxon>
        <taxon>genistoids sensu lato</taxon>
        <taxon>core genistoids</taxon>
        <taxon>Genisteae</taxon>
        <taxon>Lupinus</taxon>
    </lineage>
</organism>
<protein>
    <submittedName>
        <fullName evidence="1">Uncharacterized protein</fullName>
    </submittedName>
</protein>
<dbReference type="Proteomes" id="UP000447434">
    <property type="component" value="Chromosome 3"/>
</dbReference>
<evidence type="ECO:0000313" key="2">
    <source>
        <dbReference type="Proteomes" id="UP000447434"/>
    </source>
</evidence>
<dbReference type="AlphaFoldDB" id="A0A6A4QPC7"/>
<gene>
    <name evidence="1" type="ORF">Lalb_Chr03g0026401</name>
</gene>
<proteinExistence type="predicted"/>
<keyword evidence="2" id="KW-1185">Reference proteome</keyword>
<sequence length="54" mass="6426">MMMTMIMTKPHNHDKIKNKPKCCNCKHEHTIHLVISMENSSNCFINQNTRYHPN</sequence>
<accession>A0A6A4QPC7</accession>
<name>A0A6A4QPC7_LUPAL</name>